<dbReference type="InterPro" id="IPR013103">
    <property type="entry name" value="RVT_2"/>
</dbReference>
<dbReference type="Pfam" id="PF07727">
    <property type="entry name" value="RVT_2"/>
    <property type="match status" value="1"/>
</dbReference>
<feature type="compositionally biased region" description="Basic and acidic residues" evidence="2">
    <location>
        <begin position="1037"/>
        <end position="1051"/>
    </location>
</feature>
<comment type="caution">
    <text evidence="5">The sequence shown here is derived from an EMBL/GenBank/DDBJ whole genome shotgun (WGS) entry which is preliminary data.</text>
</comment>
<evidence type="ECO:0000256" key="3">
    <source>
        <dbReference type="SAM" id="Phobius"/>
    </source>
</evidence>
<feature type="compositionally biased region" description="Polar residues" evidence="2">
    <location>
        <begin position="1026"/>
        <end position="1035"/>
    </location>
</feature>
<feature type="compositionally biased region" description="Basic and acidic residues" evidence="2">
    <location>
        <begin position="1007"/>
        <end position="1024"/>
    </location>
</feature>
<evidence type="ECO:0000313" key="5">
    <source>
        <dbReference type="EMBL" id="GEU74475.1"/>
    </source>
</evidence>
<keyword evidence="3" id="KW-0812">Transmembrane</keyword>
<feature type="compositionally biased region" description="Pro residues" evidence="2">
    <location>
        <begin position="1625"/>
        <end position="1636"/>
    </location>
</feature>
<feature type="region of interest" description="Disordered" evidence="2">
    <location>
        <begin position="1101"/>
        <end position="1125"/>
    </location>
</feature>
<dbReference type="PANTHER" id="PTHR11439:SF495">
    <property type="entry name" value="REVERSE TRANSCRIPTASE, RNA-DEPENDENT DNA POLYMERASE-RELATED"/>
    <property type="match status" value="1"/>
</dbReference>
<feature type="coiled-coil region" evidence="1">
    <location>
        <begin position="693"/>
        <end position="720"/>
    </location>
</feature>
<reference evidence="5" key="1">
    <citation type="journal article" date="2019" name="Sci. Rep.">
        <title>Draft genome of Tanacetum cinerariifolium, the natural source of mosquito coil.</title>
        <authorList>
            <person name="Yamashiro T."/>
            <person name="Shiraishi A."/>
            <person name="Satake H."/>
            <person name="Nakayama K."/>
        </authorList>
    </citation>
    <scope>NUCLEOTIDE SEQUENCE</scope>
</reference>
<dbReference type="CDD" id="cd09272">
    <property type="entry name" value="RNase_HI_RT_Ty1"/>
    <property type="match status" value="1"/>
</dbReference>
<feature type="region of interest" description="Disordered" evidence="2">
    <location>
        <begin position="252"/>
        <end position="277"/>
    </location>
</feature>
<evidence type="ECO:0000256" key="1">
    <source>
        <dbReference type="SAM" id="Coils"/>
    </source>
</evidence>
<dbReference type="PANTHER" id="PTHR11439">
    <property type="entry name" value="GAG-POL-RELATED RETROTRANSPOSON"/>
    <property type="match status" value="1"/>
</dbReference>
<gene>
    <name evidence="5" type="ORF">Tci_046453</name>
</gene>
<dbReference type="EMBL" id="BKCJ010006891">
    <property type="protein sequence ID" value="GEU74475.1"/>
    <property type="molecule type" value="Genomic_DNA"/>
</dbReference>
<evidence type="ECO:0000256" key="2">
    <source>
        <dbReference type="SAM" id="MobiDB-lite"/>
    </source>
</evidence>
<keyword evidence="1" id="KW-0175">Coiled coil</keyword>
<feature type="region of interest" description="Disordered" evidence="2">
    <location>
        <begin position="1783"/>
        <end position="1816"/>
    </location>
</feature>
<keyword evidence="3" id="KW-0472">Membrane</keyword>
<feature type="region of interest" description="Disordered" evidence="2">
    <location>
        <begin position="1007"/>
        <end position="1057"/>
    </location>
</feature>
<accession>A0A6L2MQ98</accession>
<protein>
    <submittedName>
        <fullName evidence="5">Uncharacterized mitochondrial protein AtMg00810-like</fullName>
    </submittedName>
</protein>
<feature type="compositionally biased region" description="Polar residues" evidence="2">
    <location>
        <begin position="857"/>
        <end position="878"/>
    </location>
</feature>
<feature type="region of interest" description="Disordered" evidence="2">
    <location>
        <begin position="138"/>
        <end position="178"/>
    </location>
</feature>
<sequence>MAIFEYCAKHNMDAYLEKINENDQFHEIVDFLSRSSIFYALTVSLDVCASFIEQFWKTSTFKTINNISQIHAKVAGKLVVTIEASIIGDLLFNDVDGIDCLTNEAIFENLALMDTREILQNLLFKRLSFLLNGTVAAEGEDSRTPTESQPIPSPTQPSRSRGDQVNLPHDSPFLGGHTSDRVEGSLNLKVLYALYTNLSNRVLALETVKDAQAKEILTLKARIKKLEKRCKPSILHHQAWLRSVSLLSKKKKLSKKKSVSKQRRKNAKSGPTKDDIDKLNAELDEYMEYIDTEEALNEGRQTHTAGPTTTSTTSTIFEDEEMTLADTLINLKDDKAKCVAFKDSESTDRHARSILTLKPLLIIDPKEKRKGVMEEPESAKKMTKSDFDAAQIARYEEIARQLEVELQVKVVGLYYVLILCILILLALELMLLKNSRKHPNPQVVSAAKLPILNPNEFDLWKLRIEQYFLMTGYSLWKRLARKNKLKAHGTLIMALPDKHQLKLNTHKDAKTLIETIEKSTNEPVSVAASVSAVSAKIPVSTLPNVDTLSNAIMYSFFVSQSTSPQLDNDDLKQIDADDLEEIDLKWQIVMLTVRARQFLQRTGRNFGANGPTFIGFDMLKVECYNYHRKGHFARECSYDWSFQAEEKPTSYALMAFSSSSSSSDNEVVSCLKYCTKAYATLLSQDIKLLKLEVQLRDNALVVLRQNLKKAEQERDDLKPKLEKFQTSSKNINELLASQTNDKTGLGYNSQVFTGAIFDCDDYLTFESDASLPPSPIYYRYQSGNGYHAIPPPYTGKFMLPKPNLVFHNAPNDVEAVHTAFNVELSPTKPNNDLSHTHRPSAPIIEDWVFDSKDESENQIPHNVPSFVQPTEQSHAQKGSHQHYASMPLPNPQRHVVPTTVVPKSKLVPINAARPITADVPKINGNPQHALKDKGVIDSGCSRHMIGNMSCLSDFEELNGGYVAFGGNPKGGKISRKDSLGRFDGKVDAGFLVGYFVSSKAFRNTDEDAAFDEKEPEFKGRKAESEVNVSLSSSAQSKKHDDKTKREAKGKSPVESSTGYKNLSAKFEDFSDNSIIEDDSAGTLVLAVRQLSPNNTNTFSVAGPSNAAASPTHGKSSYVDSSQLPDDPNMPELEDITYSDDEDDVGVEAGFNNLETSITISLIPTTRVHKDHPVTQIIGDLSSDTQTRSMTRVAKDQGEATSIQNAKDLEGHTQEEGIDYEKVFALVVRIETIWLFLAYASFMGFMMYQMDVKSAFLYGTIKEEVYVCQPLGFEDPDYPNKVYKVVKALYGLHQDHRAWKFGLTDGKSASTPMDTEKPLLKDRNGEDIDVHTYRSMIGSLMYLTLSRPDIMFVVCACARFQVTPKASHLHAVKRIFRYLKGKPHLGLWYPKDSPFNLVPYSDSDYASASLDRKSTIGRCQFLRCRLISWQCKKQTVVATSSTEAEYVAAASYYAQVLWIQNQLLEYRVNIPRCDEDRLEFMELIVFLLPSDKKVGTKVSAVDLQVSAVRLILLPLVRNVDNSTKFYMYPRFLQLMIRAQVCDLSSHTIKYSSPALIQKVFANIRTVRKGCSGVETPLFEGMIVAQQVGKGVVEVNVENVFTAGVAAEGAVSATNDVAHTAIEEPSIPFPRPPTPPSQPSQDQPSTFQGRIIDDMDADKDVTLKNVVAVAKDVKDAEIEESLDFQGRKAESQAQIYQINLEHADKVLSMQDDDLEPAELQEVVEVVTTTKLITEVATAASTIITAAAPQLTTAAAPILTTAPSAARRRKIVVIRDLEETATPPIIIHSEAKSKDKGKGKGKGILVEQPKPHKKQAQIE</sequence>
<feature type="transmembrane region" description="Helical" evidence="3">
    <location>
        <begin position="412"/>
        <end position="432"/>
    </location>
</feature>
<proteinExistence type="predicted"/>
<feature type="region of interest" description="Disordered" evidence="2">
    <location>
        <begin position="854"/>
        <end position="891"/>
    </location>
</feature>
<feature type="compositionally biased region" description="Polar residues" evidence="2">
    <location>
        <begin position="1106"/>
        <end position="1123"/>
    </location>
</feature>
<feature type="domain" description="Reverse transcriptase Ty1/copia-type" evidence="4">
    <location>
        <begin position="1209"/>
        <end position="1303"/>
    </location>
</feature>
<feature type="compositionally biased region" description="Basic and acidic residues" evidence="2">
    <location>
        <begin position="1786"/>
        <end position="1795"/>
    </location>
</feature>
<keyword evidence="3" id="KW-1133">Transmembrane helix</keyword>
<feature type="region of interest" description="Disordered" evidence="2">
    <location>
        <begin position="1622"/>
        <end position="1645"/>
    </location>
</feature>
<name>A0A6L2MQ98_TANCI</name>
<evidence type="ECO:0000259" key="4">
    <source>
        <dbReference type="Pfam" id="PF07727"/>
    </source>
</evidence>
<organism evidence="5">
    <name type="scientific">Tanacetum cinerariifolium</name>
    <name type="common">Dalmatian daisy</name>
    <name type="synonym">Chrysanthemum cinerariifolium</name>
    <dbReference type="NCBI Taxonomy" id="118510"/>
    <lineage>
        <taxon>Eukaryota</taxon>
        <taxon>Viridiplantae</taxon>
        <taxon>Streptophyta</taxon>
        <taxon>Embryophyta</taxon>
        <taxon>Tracheophyta</taxon>
        <taxon>Spermatophyta</taxon>
        <taxon>Magnoliopsida</taxon>
        <taxon>eudicotyledons</taxon>
        <taxon>Gunneridae</taxon>
        <taxon>Pentapetalae</taxon>
        <taxon>asterids</taxon>
        <taxon>campanulids</taxon>
        <taxon>Asterales</taxon>
        <taxon>Asteraceae</taxon>
        <taxon>Asteroideae</taxon>
        <taxon>Anthemideae</taxon>
        <taxon>Anthemidinae</taxon>
        <taxon>Tanacetum</taxon>
    </lineage>
</organism>
<feature type="compositionally biased region" description="Basic residues" evidence="2">
    <location>
        <begin position="252"/>
        <end position="267"/>
    </location>
</feature>